<dbReference type="Pfam" id="PF00413">
    <property type="entry name" value="Peptidase_M10"/>
    <property type="match status" value="1"/>
</dbReference>
<evidence type="ECO:0000313" key="7">
    <source>
        <dbReference type="EMBL" id="MDP9827862.1"/>
    </source>
</evidence>
<evidence type="ECO:0000313" key="8">
    <source>
        <dbReference type="Proteomes" id="UP001235712"/>
    </source>
</evidence>
<evidence type="ECO:0000256" key="4">
    <source>
        <dbReference type="ARBA" id="ARBA00022833"/>
    </source>
</evidence>
<dbReference type="Gene3D" id="3.40.390.10">
    <property type="entry name" value="Collagenase (Catalytic Domain)"/>
    <property type="match status" value="1"/>
</dbReference>
<comment type="caution">
    <text evidence="7">The sequence shown here is derived from an EMBL/GenBank/DDBJ whole genome shotgun (WGS) entry which is preliminary data.</text>
</comment>
<dbReference type="Proteomes" id="UP001235712">
    <property type="component" value="Unassembled WGS sequence"/>
</dbReference>
<keyword evidence="1" id="KW-0645">Protease</keyword>
<keyword evidence="4" id="KW-0862">Zinc</keyword>
<dbReference type="EMBL" id="JAUSQZ010000001">
    <property type="protein sequence ID" value="MDP9827862.1"/>
    <property type="molecule type" value="Genomic_DNA"/>
</dbReference>
<dbReference type="InterPro" id="IPR006026">
    <property type="entry name" value="Peptidase_Metallo"/>
</dbReference>
<organism evidence="7 8">
    <name type="scientific">Kineosporia succinea</name>
    <dbReference type="NCBI Taxonomy" id="84632"/>
    <lineage>
        <taxon>Bacteria</taxon>
        <taxon>Bacillati</taxon>
        <taxon>Actinomycetota</taxon>
        <taxon>Actinomycetes</taxon>
        <taxon>Kineosporiales</taxon>
        <taxon>Kineosporiaceae</taxon>
        <taxon>Kineosporia</taxon>
    </lineage>
</organism>
<keyword evidence="3" id="KW-0378">Hydrolase</keyword>
<dbReference type="PANTHER" id="PTHR10201">
    <property type="entry name" value="MATRIX METALLOPROTEINASE"/>
    <property type="match status" value="1"/>
</dbReference>
<dbReference type="Pfam" id="PF01471">
    <property type="entry name" value="PG_binding_1"/>
    <property type="match status" value="1"/>
</dbReference>
<dbReference type="RefSeq" id="WP_307244449.1">
    <property type="nucleotide sequence ID" value="NZ_JAUSQZ010000001.1"/>
</dbReference>
<dbReference type="InterPro" id="IPR002477">
    <property type="entry name" value="Peptidoglycan-bd-like"/>
</dbReference>
<dbReference type="SUPFAM" id="SSF55486">
    <property type="entry name" value="Metalloproteases ('zincins'), catalytic domain"/>
    <property type="match status" value="1"/>
</dbReference>
<keyword evidence="8" id="KW-1185">Reference proteome</keyword>
<keyword evidence="5" id="KW-0482">Metalloprotease</keyword>
<dbReference type="PRINTS" id="PR00138">
    <property type="entry name" value="MATRIXIN"/>
</dbReference>
<dbReference type="InterPro" id="IPR024079">
    <property type="entry name" value="MetalloPept_cat_dom_sf"/>
</dbReference>
<sequence>MTEDSEVLRYLERFGYLSPGRERTDDSTALALARFQGRLNLPVTGLLDENTRSAVDFDRCGMVDASDGLALKVSCPWGSGELRYAFGTPCHDYEEAFDAVERAVATWAAVVPLVVKRVENAADADVLVEWRPADDPDHSMVGKVLAHADFPGQCWSITPDRPKPLHFDDSEHIWCDGAIRGAFDVETVALHEFGHLLGLTHGTVAGSVMYPAISSHYVLRELQPDDRERLGVLYPWSTSSEES</sequence>
<dbReference type="InterPro" id="IPR036365">
    <property type="entry name" value="PGBD-like_sf"/>
</dbReference>
<evidence type="ECO:0000256" key="2">
    <source>
        <dbReference type="ARBA" id="ARBA00022723"/>
    </source>
</evidence>
<keyword evidence="2" id="KW-0479">Metal-binding</keyword>
<evidence type="ECO:0000256" key="1">
    <source>
        <dbReference type="ARBA" id="ARBA00022670"/>
    </source>
</evidence>
<dbReference type="SMART" id="SM00235">
    <property type="entry name" value="ZnMc"/>
    <property type="match status" value="1"/>
</dbReference>
<proteinExistence type="predicted"/>
<feature type="domain" description="Peptidase metallopeptidase" evidence="6">
    <location>
        <begin position="73"/>
        <end position="236"/>
    </location>
</feature>
<protein>
    <recommendedName>
        <fullName evidence="6">Peptidase metallopeptidase domain-containing protein</fullName>
    </recommendedName>
</protein>
<dbReference type="InterPro" id="IPR001818">
    <property type="entry name" value="Pept_M10_metallopeptidase"/>
</dbReference>
<dbReference type="InterPro" id="IPR021190">
    <property type="entry name" value="Pept_M10A"/>
</dbReference>
<evidence type="ECO:0000259" key="6">
    <source>
        <dbReference type="SMART" id="SM00235"/>
    </source>
</evidence>
<dbReference type="PANTHER" id="PTHR10201:SF323">
    <property type="entry name" value="MATRIX METALLOPROTEINASE-21"/>
    <property type="match status" value="1"/>
</dbReference>
<gene>
    <name evidence="7" type="ORF">J2S57_003611</name>
</gene>
<evidence type="ECO:0000256" key="3">
    <source>
        <dbReference type="ARBA" id="ARBA00022801"/>
    </source>
</evidence>
<evidence type="ECO:0000256" key="5">
    <source>
        <dbReference type="ARBA" id="ARBA00023049"/>
    </source>
</evidence>
<name>A0ABT9P598_9ACTN</name>
<reference evidence="7 8" key="1">
    <citation type="submission" date="2023-07" db="EMBL/GenBank/DDBJ databases">
        <title>Sequencing the genomes of 1000 actinobacteria strains.</title>
        <authorList>
            <person name="Klenk H.-P."/>
        </authorList>
    </citation>
    <scope>NUCLEOTIDE SEQUENCE [LARGE SCALE GENOMIC DNA]</scope>
    <source>
        <strain evidence="7 8">DSM 44388</strain>
    </source>
</reference>
<dbReference type="SUPFAM" id="SSF47090">
    <property type="entry name" value="PGBD-like"/>
    <property type="match status" value="1"/>
</dbReference>
<accession>A0ABT9P598</accession>